<dbReference type="SMART" id="SM00342">
    <property type="entry name" value="HTH_ARAC"/>
    <property type="match status" value="1"/>
</dbReference>
<evidence type="ECO:0000259" key="2">
    <source>
        <dbReference type="PROSITE" id="PS01124"/>
    </source>
</evidence>
<dbReference type="GO" id="GO:0003700">
    <property type="term" value="F:DNA-binding transcription factor activity"/>
    <property type="evidence" value="ECO:0007669"/>
    <property type="project" value="InterPro"/>
</dbReference>
<dbReference type="Gene3D" id="1.10.10.60">
    <property type="entry name" value="Homeodomain-like"/>
    <property type="match status" value="1"/>
</dbReference>
<dbReference type="InterPro" id="IPR046532">
    <property type="entry name" value="DUF6597"/>
</dbReference>
<dbReference type="PROSITE" id="PS01124">
    <property type="entry name" value="HTH_ARAC_FAMILY_2"/>
    <property type="match status" value="1"/>
</dbReference>
<feature type="domain" description="HTH araC/xylS-type" evidence="2">
    <location>
        <begin position="130"/>
        <end position="232"/>
    </location>
</feature>
<keyword evidence="4" id="KW-1185">Reference proteome</keyword>
<organism evidence="3 4">
    <name type="scientific">Paenibacillus selenitireducens</name>
    <dbReference type="NCBI Taxonomy" id="1324314"/>
    <lineage>
        <taxon>Bacteria</taxon>
        <taxon>Bacillati</taxon>
        <taxon>Bacillota</taxon>
        <taxon>Bacilli</taxon>
        <taxon>Bacillales</taxon>
        <taxon>Paenibacillaceae</taxon>
        <taxon>Paenibacillus</taxon>
    </lineage>
</organism>
<protein>
    <recommendedName>
        <fullName evidence="2">HTH araC/xylS-type domain-containing protein</fullName>
    </recommendedName>
</protein>
<dbReference type="Pfam" id="PF12833">
    <property type="entry name" value="HTH_18"/>
    <property type="match status" value="1"/>
</dbReference>
<dbReference type="PANTHER" id="PTHR43280">
    <property type="entry name" value="ARAC-FAMILY TRANSCRIPTIONAL REGULATOR"/>
    <property type="match status" value="1"/>
</dbReference>
<evidence type="ECO:0000313" key="3">
    <source>
        <dbReference type="EMBL" id="OPA75275.1"/>
    </source>
</evidence>
<name>A0A1T2X643_9BACL</name>
<dbReference type="Pfam" id="PF20240">
    <property type="entry name" value="DUF6597"/>
    <property type="match status" value="1"/>
</dbReference>
<dbReference type="AlphaFoldDB" id="A0A1T2X643"/>
<dbReference type="Proteomes" id="UP000190188">
    <property type="component" value="Unassembled WGS sequence"/>
</dbReference>
<proteinExistence type="predicted"/>
<comment type="caution">
    <text evidence="3">The sequence shown here is derived from an EMBL/GenBank/DDBJ whole genome shotgun (WGS) entry which is preliminary data.</text>
</comment>
<keyword evidence="1" id="KW-0238">DNA-binding</keyword>
<dbReference type="GO" id="GO:0043565">
    <property type="term" value="F:sequence-specific DNA binding"/>
    <property type="evidence" value="ECO:0007669"/>
    <property type="project" value="InterPro"/>
</dbReference>
<dbReference type="EMBL" id="MSZX01000009">
    <property type="protein sequence ID" value="OPA75275.1"/>
    <property type="molecule type" value="Genomic_DNA"/>
</dbReference>
<sequence length="238" mass="27461">MGALYYSFYLDAPHRDQMMIFPDGCIDLIICCNKDNPTANICGSITKEREGIFSNAGCDVFSIRFLPGYADRFLKHSASHFTDQEIPLQDVIPNAEQLLTHISNETSMQRRMTIFEGFYNQVSRQDYEIPLLVKYITEQITTSNGAISMVDLSQDIGYSSRYISKLFNEYVGMSPKLFSRIVRFQHVLDALLKGNYEGILEEIMELGYYDQNHFIKEFKAFCSFTPKKYIEYQASLPM</sequence>
<evidence type="ECO:0000313" key="4">
    <source>
        <dbReference type="Proteomes" id="UP000190188"/>
    </source>
</evidence>
<accession>A0A1T2X643</accession>
<reference evidence="3 4" key="1">
    <citation type="submission" date="2017-01" db="EMBL/GenBank/DDBJ databases">
        <title>Genome analysis of Paenibacillus selenitrireducens ES3-24.</title>
        <authorList>
            <person name="Xu D."/>
            <person name="Yao R."/>
            <person name="Zheng S."/>
        </authorList>
    </citation>
    <scope>NUCLEOTIDE SEQUENCE [LARGE SCALE GENOMIC DNA]</scope>
    <source>
        <strain evidence="3 4">ES3-24</strain>
    </source>
</reference>
<dbReference type="STRING" id="1324314.BVG16_22015"/>
<dbReference type="PANTHER" id="PTHR43280:SF2">
    <property type="entry name" value="HTH-TYPE TRANSCRIPTIONAL REGULATOR EXSA"/>
    <property type="match status" value="1"/>
</dbReference>
<dbReference type="InterPro" id="IPR018060">
    <property type="entry name" value="HTH_AraC"/>
</dbReference>
<gene>
    <name evidence="3" type="ORF">BVG16_22015</name>
</gene>
<evidence type="ECO:0000256" key="1">
    <source>
        <dbReference type="ARBA" id="ARBA00023125"/>
    </source>
</evidence>